<keyword evidence="4" id="KW-0862">Zinc</keyword>
<evidence type="ECO:0000256" key="4">
    <source>
        <dbReference type="ARBA" id="ARBA00022833"/>
    </source>
</evidence>
<evidence type="ECO:0000259" key="7">
    <source>
        <dbReference type="PROSITE" id="PS50115"/>
    </source>
</evidence>
<dbReference type="FunFam" id="1.10.220.150:FF:000014">
    <property type="entry name" value="ADP-ribosylation factor GTPase-activating protein"/>
    <property type="match status" value="1"/>
</dbReference>
<evidence type="ECO:0000256" key="2">
    <source>
        <dbReference type="ARBA" id="ARBA00022723"/>
    </source>
</evidence>
<dbReference type="PROSITE" id="PS50115">
    <property type="entry name" value="ARFGAP"/>
    <property type="match status" value="1"/>
</dbReference>
<dbReference type="PRINTS" id="PR00405">
    <property type="entry name" value="REVINTRACTNG"/>
</dbReference>
<dbReference type="GO" id="GO:0000139">
    <property type="term" value="C:Golgi membrane"/>
    <property type="evidence" value="ECO:0007669"/>
    <property type="project" value="TreeGrafter"/>
</dbReference>
<evidence type="ECO:0000313" key="9">
    <source>
        <dbReference type="Proteomes" id="UP001377567"/>
    </source>
</evidence>
<dbReference type="GO" id="GO:0032012">
    <property type="term" value="P:regulation of ARF protein signal transduction"/>
    <property type="evidence" value="ECO:0007669"/>
    <property type="project" value="TreeGrafter"/>
</dbReference>
<dbReference type="GO" id="GO:0008270">
    <property type="term" value="F:zinc ion binding"/>
    <property type="evidence" value="ECO:0007669"/>
    <property type="project" value="UniProtKB-KW"/>
</dbReference>
<dbReference type="InterPro" id="IPR037278">
    <property type="entry name" value="ARFGAP/RecO"/>
</dbReference>
<dbReference type="Pfam" id="PF01412">
    <property type="entry name" value="ArfGap"/>
    <property type="match status" value="1"/>
</dbReference>
<evidence type="ECO:0000256" key="3">
    <source>
        <dbReference type="ARBA" id="ARBA00022771"/>
    </source>
</evidence>
<dbReference type="InterPro" id="IPR001164">
    <property type="entry name" value="ArfGAP_dom"/>
</dbReference>
<keyword evidence="3 5" id="KW-0863">Zinc-finger</keyword>
<dbReference type="SMART" id="SM00105">
    <property type="entry name" value="ArfGap"/>
    <property type="match status" value="1"/>
</dbReference>
<accession>A0AAV5RWR7</accession>
<comment type="caution">
    <text evidence="8">The sequence shown here is derived from an EMBL/GenBank/DDBJ whole genome shotgun (WGS) entry which is preliminary data.</text>
</comment>
<protein>
    <submittedName>
        <fullName evidence="8">GTPase-activating protein</fullName>
    </submittedName>
</protein>
<proteinExistence type="predicted"/>
<reference evidence="8 9" key="1">
    <citation type="journal article" date="2023" name="Elife">
        <title>Identification of key yeast species and microbe-microbe interactions impacting larval growth of Drosophila in the wild.</title>
        <authorList>
            <person name="Mure A."/>
            <person name="Sugiura Y."/>
            <person name="Maeda R."/>
            <person name="Honda K."/>
            <person name="Sakurai N."/>
            <person name="Takahashi Y."/>
            <person name="Watada M."/>
            <person name="Katoh T."/>
            <person name="Gotoh A."/>
            <person name="Gotoh Y."/>
            <person name="Taniguchi I."/>
            <person name="Nakamura K."/>
            <person name="Hayashi T."/>
            <person name="Katayama T."/>
            <person name="Uemura T."/>
            <person name="Hattori Y."/>
        </authorList>
    </citation>
    <scope>NUCLEOTIDE SEQUENCE [LARGE SCALE GENOMIC DNA]</scope>
    <source>
        <strain evidence="8 9">KH-74</strain>
    </source>
</reference>
<gene>
    <name evidence="8" type="ORF">DAKH74_017930</name>
</gene>
<dbReference type="SUPFAM" id="SSF57863">
    <property type="entry name" value="ArfGap/RecO-like zinc finger"/>
    <property type="match status" value="1"/>
</dbReference>
<keyword evidence="1" id="KW-0343">GTPase activation</keyword>
<evidence type="ECO:0000256" key="1">
    <source>
        <dbReference type="ARBA" id="ARBA00022468"/>
    </source>
</evidence>
<feature type="compositionally biased region" description="Gly residues" evidence="6">
    <location>
        <begin position="332"/>
        <end position="342"/>
    </location>
</feature>
<sequence>MSDWQVNPDNRRRLLQLQKIGANKRCVDCDAPNPQWASPKFGIFICLECAGTHRSLGVHISFVRSITMDQFKPEELVRMEKGGNQPFMDYMSAHGVDLKLPQKVKYDNPIAEDYKEKLTCAVEDREFVEPSHPDFDPAELAQRAAGVVTQVGTGGAPVANNSRSNTPLENRRSATPSINPDQKEKNEQYFAELGKKNQDKPEHLPPSQGGKYQGFGSTPVNGGANSNNGAVDRSTLNMENLQNDPIGTLSKGWGLFSAAVGKSFNDMNESVIKPGMEQWQSGELSEETKRAASQFGQKFQETSSYGFATMSSFSKNLQDQYYNNVNYYLGEGGQGAGNGASGPGANNSGYSQLSSNDAPQGEAKKAAKDDEWDEF</sequence>
<keyword evidence="9" id="KW-1185">Reference proteome</keyword>
<keyword evidence="2" id="KW-0479">Metal-binding</keyword>
<evidence type="ECO:0000313" key="8">
    <source>
        <dbReference type="EMBL" id="GMM55177.1"/>
    </source>
</evidence>
<dbReference type="Gene3D" id="1.10.220.150">
    <property type="entry name" value="Arf GTPase activating protein"/>
    <property type="match status" value="1"/>
</dbReference>
<name>A0AAV5RWR7_MAUHU</name>
<dbReference type="EMBL" id="BTGD01000005">
    <property type="protein sequence ID" value="GMM55177.1"/>
    <property type="molecule type" value="Genomic_DNA"/>
</dbReference>
<dbReference type="PANTHER" id="PTHR46395:SF1">
    <property type="entry name" value="ADP-RIBOSYLATION FACTOR GTPASE-ACTIVATING PROTEIN 1"/>
    <property type="match status" value="1"/>
</dbReference>
<dbReference type="AlphaFoldDB" id="A0AAV5RWR7"/>
<dbReference type="InterPro" id="IPR038508">
    <property type="entry name" value="ArfGAP_dom_sf"/>
</dbReference>
<feature type="region of interest" description="Disordered" evidence="6">
    <location>
        <begin position="152"/>
        <end position="184"/>
    </location>
</feature>
<feature type="region of interest" description="Disordered" evidence="6">
    <location>
        <begin position="196"/>
        <end position="216"/>
    </location>
</feature>
<dbReference type="GO" id="GO:0005096">
    <property type="term" value="F:GTPase activator activity"/>
    <property type="evidence" value="ECO:0007669"/>
    <property type="project" value="UniProtKB-KW"/>
</dbReference>
<dbReference type="PANTHER" id="PTHR46395">
    <property type="entry name" value="ADP-RIBOSYLATION FACTOR GTPASE-ACTIVATING PROTEIN 1"/>
    <property type="match status" value="1"/>
</dbReference>
<organism evidence="8 9">
    <name type="scientific">Maudiozyma humilis</name>
    <name type="common">Sour dough yeast</name>
    <name type="synonym">Kazachstania humilis</name>
    <dbReference type="NCBI Taxonomy" id="51915"/>
    <lineage>
        <taxon>Eukaryota</taxon>
        <taxon>Fungi</taxon>
        <taxon>Dikarya</taxon>
        <taxon>Ascomycota</taxon>
        <taxon>Saccharomycotina</taxon>
        <taxon>Saccharomycetes</taxon>
        <taxon>Saccharomycetales</taxon>
        <taxon>Saccharomycetaceae</taxon>
        <taxon>Maudiozyma</taxon>
    </lineage>
</organism>
<evidence type="ECO:0000256" key="6">
    <source>
        <dbReference type="SAM" id="MobiDB-lite"/>
    </source>
</evidence>
<evidence type="ECO:0000256" key="5">
    <source>
        <dbReference type="PROSITE-ProRule" id="PRU00288"/>
    </source>
</evidence>
<dbReference type="Proteomes" id="UP001377567">
    <property type="component" value="Unassembled WGS sequence"/>
</dbReference>
<feature type="compositionally biased region" description="Polar residues" evidence="6">
    <location>
        <begin position="160"/>
        <end position="180"/>
    </location>
</feature>
<dbReference type="GO" id="GO:0030100">
    <property type="term" value="P:regulation of endocytosis"/>
    <property type="evidence" value="ECO:0007669"/>
    <property type="project" value="TreeGrafter"/>
</dbReference>
<feature type="region of interest" description="Disordered" evidence="6">
    <location>
        <begin position="332"/>
        <end position="375"/>
    </location>
</feature>
<feature type="domain" description="Arf-GAP" evidence="7">
    <location>
        <begin position="11"/>
        <end position="127"/>
    </location>
</feature>
<dbReference type="CDD" id="cd08830">
    <property type="entry name" value="ArfGap_ArfGap1"/>
    <property type="match status" value="1"/>
</dbReference>